<reference evidence="1" key="1">
    <citation type="submission" date="2021-11" db="EMBL/GenBank/DDBJ databases">
        <title>Fusarium solani-melongenae Genome sequencing and assembly.</title>
        <authorList>
            <person name="Xie S."/>
            <person name="Huang L."/>
            <person name="Zhang X."/>
        </authorList>
    </citation>
    <scope>NUCLEOTIDE SEQUENCE</scope>
    <source>
        <strain evidence="1">CRI 24-3</strain>
    </source>
</reference>
<name>A0ACD3YST3_FUSSC</name>
<protein>
    <submittedName>
        <fullName evidence="1">Uncharacterized protein</fullName>
    </submittedName>
</protein>
<gene>
    <name evidence="1" type="ORF">LCI18_002959</name>
</gene>
<keyword evidence="2" id="KW-1185">Reference proteome</keyword>
<evidence type="ECO:0000313" key="1">
    <source>
        <dbReference type="EMBL" id="UPK92024.1"/>
    </source>
</evidence>
<accession>A0ACD3YST3</accession>
<sequence>MGSGSQHDLDDESLGRYLSQQGRVPGLRLPIRATKVGYGQSNPTYFLDDASGTRFILRKKPRGQAISPVAHQVDREYRVLQALGSVPGFPVPKVFDLCMDSAVIGTPFYVMEFVKGRIITDPDLGDLPPSDRRKAWLSAIETLAWLHSLDPDAIGLEGYGKKANFYARHCKTWSRIEAQQAAVKDVKTGKPLGRAHEKYDILHPTEPRVIAILDWELSTIGHPCMDLVFLVSPFFNDYIKAGKAALTTSKGSPYEAENRKSSGMPELGELLDRYAEIVGFDMRQDGGGKDWETAIIFHHIRGATISHGIQARTISGQASSDFGHLYFAKTRKSLDAALRRVEKLQGQSSAKAARL</sequence>
<evidence type="ECO:0000313" key="2">
    <source>
        <dbReference type="Proteomes" id="UP000830768"/>
    </source>
</evidence>
<dbReference type="EMBL" id="CP090032">
    <property type="protein sequence ID" value="UPK92024.1"/>
    <property type="molecule type" value="Genomic_DNA"/>
</dbReference>
<proteinExistence type="predicted"/>
<organism evidence="1 2">
    <name type="scientific">Fusarium solani subsp. cucurbitae</name>
    <name type="common">Neocosmosporum cucurbitae</name>
    <dbReference type="NCBI Taxonomy" id="2747967"/>
    <lineage>
        <taxon>Eukaryota</taxon>
        <taxon>Fungi</taxon>
        <taxon>Dikarya</taxon>
        <taxon>Ascomycota</taxon>
        <taxon>Pezizomycotina</taxon>
        <taxon>Sordariomycetes</taxon>
        <taxon>Hypocreomycetidae</taxon>
        <taxon>Hypocreales</taxon>
        <taxon>Nectriaceae</taxon>
        <taxon>Fusarium</taxon>
        <taxon>Fusarium solani species complex</taxon>
    </lineage>
</organism>
<dbReference type="Proteomes" id="UP000830768">
    <property type="component" value="Chromosome 3"/>
</dbReference>